<dbReference type="InterPro" id="IPR004673">
    <property type="entry name" value="L-rhamnose-proton_sym_RhaT"/>
</dbReference>
<dbReference type="GO" id="GO:0016020">
    <property type="term" value="C:membrane"/>
    <property type="evidence" value="ECO:0007669"/>
    <property type="project" value="InterPro"/>
</dbReference>
<feature type="transmembrane region" description="Helical" evidence="9">
    <location>
        <begin position="173"/>
        <end position="193"/>
    </location>
</feature>
<evidence type="ECO:0000256" key="3">
    <source>
        <dbReference type="ARBA" id="ARBA00022519"/>
    </source>
</evidence>
<keyword evidence="5 9" id="KW-0812">Transmembrane</keyword>
<dbReference type="GO" id="GO:0015153">
    <property type="term" value="F:rhamnose transmembrane transporter activity"/>
    <property type="evidence" value="ECO:0007669"/>
    <property type="project" value="InterPro"/>
</dbReference>
<sequence length="264" mass="29067">MAFGYAIGYIGFSLAYTISIGLSAVLGTIVPLLIHGTLEEHFSRSGGGIVLFGMILSMVGCFFCGWAGRKKERDLKERMNYDASAFNLKSGLMLAIFAGVLSAIFGISLEIGAPVTEVARQHGAGQFEGNANLLLSTSGAFVTNFIWFIIVGFRQKTIKELITVKMLGKRVWLQNLFLSILTGGLWYFQFFFYGMGHVGMGNFKFASWAIHMSMLIFFSYMVGIIMKEWKEVNKNTYSTLIVGLLILVISFVVISYGGVIGSEV</sequence>
<evidence type="ECO:0000313" key="11">
    <source>
        <dbReference type="Proteomes" id="UP000634668"/>
    </source>
</evidence>
<evidence type="ECO:0000256" key="5">
    <source>
        <dbReference type="ARBA" id="ARBA00022692"/>
    </source>
</evidence>
<feature type="transmembrane region" description="Helical" evidence="9">
    <location>
        <begin position="90"/>
        <end position="113"/>
    </location>
</feature>
<keyword evidence="8 9" id="KW-0472">Membrane</keyword>
<keyword evidence="4" id="KW-0762">Sugar transport</keyword>
<evidence type="ECO:0000256" key="1">
    <source>
        <dbReference type="ARBA" id="ARBA00022448"/>
    </source>
</evidence>
<evidence type="ECO:0000256" key="9">
    <source>
        <dbReference type="SAM" id="Phobius"/>
    </source>
</evidence>
<reference evidence="10" key="1">
    <citation type="journal article" date="2014" name="Int. J. Syst. Evol. Microbiol.">
        <title>Complete genome sequence of Corynebacterium casei LMG S-19264T (=DSM 44701T), isolated from a smear-ripened cheese.</title>
        <authorList>
            <consortium name="US DOE Joint Genome Institute (JGI-PGF)"/>
            <person name="Walter F."/>
            <person name="Albersmeier A."/>
            <person name="Kalinowski J."/>
            <person name="Ruckert C."/>
        </authorList>
    </citation>
    <scope>NUCLEOTIDE SEQUENCE</scope>
    <source>
        <strain evidence="10">KCTC 12113</strain>
    </source>
</reference>
<keyword evidence="7 9" id="KW-1133">Transmembrane helix</keyword>
<keyword evidence="6" id="KW-0769">Symport</keyword>
<organism evidence="10 11">
    <name type="scientific">Arenibacter certesii</name>
    <dbReference type="NCBI Taxonomy" id="228955"/>
    <lineage>
        <taxon>Bacteria</taxon>
        <taxon>Pseudomonadati</taxon>
        <taxon>Bacteroidota</taxon>
        <taxon>Flavobacteriia</taxon>
        <taxon>Flavobacteriales</taxon>
        <taxon>Flavobacteriaceae</taxon>
        <taxon>Arenibacter</taxon>
    </lineage>
</organism>
<keyword evidence="3" id="KW-0997">Cell inner membrane</keyword>
<evidence type="ECO:0000256" key="2">
    <source>
        <dbReference type="ARBA" id="ARBA00022475"/>
    </source>
</evidence>
<evidence type="ECO:0000256" key="6">
    <source>
        <dbReference type="ARBA" id="ARBA00022847"/>
    </source>
</evidence>
<protein>
    <recommendedName>
        <fullName evidence="12">Rhamnose:proton symporter</fullName>
    </recommendedName>
</protein>
<dbReference type="Proteomes" id="UP000634668">
    <property type="component" value="Unassembled WGS sequence"/>
</dbReference>
<name>A0A918J124_9FLAO</name>
<evidence type="ECO:0000256" key="4">
    <source>
        <dbReference type="ARBA" id="ARBA00022597"/>
    </source>
</evidence>
<keyword evidence="11" id="KW-1185">Reference proteome</keyword>
<evidence type="ECO:0000256" key="7">
    <source>
        <dbReference type="ARBA" id="ARBA00022989"/>
    </source>
</evidence>
<accession>A0A918J124</accession>
<feature type="transmembrane region" description="Helical" evidence="9">
    <location>
        <begin position="7"/>
        <end position="34"/>
    </location>
</feature>
<evidence type="ECO:0008006" key="12">
    <source>
        <dbReference type="Google" id="ProtNLM"/>
    </source>
</evidence>
<feature type="transmembrane region" description="Helical" evidence="9">
    <location>
        <begin position="237"/>
        <end position="259"/>
    </location>
</feature>
<proteinExistence type="predicted"/>
<feature type="transmembrane region" description="Helical" evidence="9">
    <location>
        <begin position="205"/>
        <end position="225"/>
    </location>
</feature>
<dbReference type="AlphaFoldDB" id="A0A918J124"/>
<evidence type="ECO:0000256" key="8">
    <source>
        <dbReference type="ARBA" id="ARBA00023136"/>
    </source>
</evidence>
<evidence type="ECO:0000313" key="10">
    <source>
        <dbReference type="EMBL" id="GGW42101.1"/>
    </source>
</evidence>
<keyword evidence="1" id="KW-0813">Transport</keyword>
<dbReference type="GO" id="GO:0015293">
    <property type="term" value="F:symporter activity"/>
    <property type="evidence" value="ECO:0007669"/>
    <property type="project" value="UniProtKB-KW"/>
</dbReference>
<feature type="transmembrane region" description="Helical" evidence="9">
    <location>
        <begin position="133"/>
        <end position="153"/>
    </location>
</feature>
<feature type="transmembrane region" description="Helical" evidence="9">
    <location>
        <begin position="46"/>
        <end position="69"/>
    </location>
</feature>
<gene>
    <name evidence="10" type="ORF">GCM10007383_28490</name>
</gene>
<keyword evidence="2" id="KW-1003">Cell membrane</keyword>
<comment type="caution">
    <text evidence="10">The sequence shown here is derived from an EMBL/GenBank/DDBJ whole genome shotgun (WGS) entry which is preliminary data.</text>
</comment>
<dbReference type="Pfam" id="PF06379">
    <property type="entry name" value="RhaT"/>
    <property type="match status" value="1"/>
</dbReference>
<reference evidence="10" key="2">
    <citation type="submission" date="2020-09" db="EMBL/GenBank/DDBJ databases">
        <authorList>
            <person name="Sun Q."/>
            <person name="Kim S."/>
        </authorList>
    </citation>
    <scope>NUCLEOTIDE SEQUENCE</scope>
    <source>
        <strain evidence="10">KCTC 12113</strain>
    </source>
</reference>
<dbReference type="EMBL" id="BMWP01000021">
    <property type="protein sequence ID" value="GGW42101.1"/>
    <property type="molecule type" value="Genomic_DNA"/>
</dbReference>